<name>A0A8R1YPP1_PRIPA</name>
<proteinExistence type="predicted"/>
<evidence type="ECO:0000313" key="3">
    <source>
        <dbReference type="Proteomes" id="UP000005239"/>
    </source>
</evidence>
<gene>
    <name evidence="2" type="primary">WBGene00272485</name>
</gene>
<dbReference type="Proteomes" id="UP000005239">
    <property type="component" value="Unassembled WGS sequence"/>
</dbReference>
<reference evidence="3" key="1">
    <citation type="journal article" date="2008" name="Nat. Genet.">
        <title>The Pristionchus pacificus genome provides a unique perspective on nematode lifestyle and parasitism.</title>
        <authorList>
            <person name="Dieterich C."/>
            <person name="Clifton S.W."/>
            <person name="Schuster L.N."/>
            <person name="Chinwalla A."/>
            <person name="Delehaunty K."/>
            <person name="Dinkelacker I."/>
            <person name="Fulton L."/>
            <person name="Fulton R."/>
            <person name="Godfrey J."/>
            <person name="Minx P."/>
            <person name="Mitreva M."/>
            <person name="Roeseler W."/>
            <person name="Tian H."/>
            <person name="Witte H."/>
            <person name="Yang S.P."/>
            <person name="Wilson R.K."/>
            <person name="Sommer R.J."/>
        </authorList>
    </citation>
    <scope>NUCLEOTIDE SEQUENCE [LARGE SCALE GENOMIC DNA]</scope>
    <source>
        <strain evidence="3">PS312</strain>
    </source>
</reference>
<sequence>MLSRVVPLLRSSSSLRPLPLSIRRSLHKGVDSTPPLRFVPVGEKLGLYLLICVTFLAYPTSVLLRLNDLRSPVANELNSDVQDQINAIREAKRSKI</sequence>
<evidence type="ECO:0000313" key="2">
    <source>
        <dbReference type="EnsemblMetazoa" id="PPA34116b.1"/>
    </source>
</evidence>
<evidence type="ECO:0000256" key="1">
    <source>
        <dbReference type="SAM" id="Phobius"/>
    </source>
</evidence>
<organism evidence="2 3">
    <name type="scientific">Pristionchus pacificus</name>
    <name type="common">Parasitic nematode worm</name>
    <dbReference type="NCBI Taxonomy" id="54126"/>
    <lineage>
        <taxon>Eukaryota</taxon>
        <taxon>Metazoa</taxon>
        <taxon>Ecdysozoa</taxon>
        <taxon>Nematoda</taxon>
        <taxon>Chromadorea</taxon>
        <taxon>Rhabditida</taxon>
        <taxon>Rhabditina</taxon>
        <taxon>Diplogasteromorpha</taxon>
        <taxon>Diplogasteroidea</taxon>
        <taxon>Neodiplogasteridae</taxon>
        <taxon>Pristionchus</taxon>
    </lineage>
</organism>
<dbReference type="AlphaFoldDB" id="A0A8R1YPP1"/>
<keyword evidence="1" id="KW-0472">Membrane</keyword>
<keyword evidence="1" id="KW-0812">Transmembrane</keyword>
<keyword evidence="3" id="KW-1185">Reference proteome</keyword>
<reference evidence="2" key="2">
    <citation type="submission" date="2022-06" db="UniProtKB">
        <authorList>
            <consortium name="EnsemblMetazoa"/>
        </authorList>
    </citation>
    <scope>IDENTIFICATION</scope>
    <source>
        <strain evidence="2">PS312</strain>
    </source>
</reference>
<dbReference type="EnsemblMetazoa" id="PPA34116b.1">
    <property type="protein sequence ID" value="PPA34116b.1"/>
    <property type="gene ID" value="WBGene00272485"/>
</dbReference>
<feature type="transmembrane region" description="Helical" evidence="1">
    <location>
        <begin position="45"/>
        <end position="64"/>
    </location>
</feature>
<keyword evidence="1" id="KW-1133">Transmembrane helix</keyword>
<protein>
    <submittedName>
        <fullName evidence="2">CMP/dCMP-type deaminase domain-containing protein</fullName>
    </submittedName>
</protein>
<accession>A0A8R1YPP1</accession>